<organism evidence="10 11">
    <name type="scientific">[Brevibacterium] flavum</name>
    <dbReference type="NCBI Taxonomy" id="92706"/>
    <lineage>
        <taxon>Bacteria</taxon>
        <taxon>Bacillati</taxon>
        <taxon>Actinomycetota</taxon>
        <taxon>Actinomycetes</taxon>
        <taxon>Mycobacteriales</taxon>
        <taxon>Corynebacteriaceae</taxon>
        <taxon>Corynebacterium</taxon>
    </lineage>
</organism>
<evidence type="ECO:0000256" key="2">
    <source>
        <dbReference type="ARBA" id="ARBA00022723"/>
    </source>
</evidence>
<dbReference type="InterPro" id="IPR003764">
    <property type="entry name" value="GlcNAc_6-P_deAcase"/>
</dbReference>
<dbReference type="PIRSF" id="PIRSF038994">
    <property type="entry name" value="NagA"/>
    <property type="match status" value="1"/>
</dbReference>
<dbReference type="Proteomes" id="UP000034037">
    <property type="component" value="Chromosome"/>
</dbReference>
<proteinExistence type="inferred from homology"/>
<dbReference type="RefSeq" id="WP_003863022.1">
    <property type="nucleotide sequence ID" value="NZ_CP011309.1"/>
</dbReference>
<feature type="binding site" evidence="8">
    <location>
        <position position="201"/>
    </location>
    <ligand>
        <name>Zn(2+)</name>
        <dbReference type="ChEBI" id="CHEBI:29105"/>
    </ligand>
</feature>
<comment type="cofactor">
    <cofactor evidence="8">
        <name>a divalent metal cation</name>
        <dbReference type="ChEBI" id="CHEBI:60240"/>
    </cofactor>
    <text evidence="8">Binds 1 divalent metal cation per subunit.</text>
</comment>
<reference evidence="10 11" key="1">
    <citation type="submission" date="2015-04" db="EMBL/GenBank/DDBJ databases">
        <title>Complete Genome Sequence of Brevibacterium flavum ATCC 15168.</title>
        <authorList>
            <person name="Ahn J."/>
            <person name="Park G."/>
            <person name="Jeon W."/>
            <person name="Jang Y."/>
            <person name="Jang M."/>
            <person name="Lee H."/>
            <person name="Lee H."/>
        </authorList>
    </citation>
    <scope>NUCLEOTIDE SEQUENCE [LARGE SCALE GENOMIC DNA]</scope>
    <source>
        <strain evidence="10 11">ATCC 15168</strain>
    </source>
</reference>
<evidence type="ECO:0000313" key="11">
    <source>
        <dbReference type="Proteomes" id="UP000034037"/>
    </source>
</evidence>
<feature type="binding site" evidence="7">
    <location>
        <position position="265"/>
    </location>
    <ligand>
        <name>substrate</name>
    </ligand>
</feature>
<evidence type="ECO:0000259" key="9">
    <source>
        <dbReference type="Pfam" id="PF01979"/>
    </source>
</evidence>
<protein>
    <submittedName>
        <fullName evidence="10">N-acetylglucosamine-6-phosphate deacetylase</fullName>
    </submittedName>
</protein>
<evidence type="ECO:0000256" key="5">
    <source>
        <dbReference type="PIRNR" id="PIRNR038994"/>
    </source>
</evidence>
<accession>A0A0F6SRR7</accession>
<feature type="active site" description="Proton donor/acceptor" evidence="6">
    <location>
        <position position="284"/>
    </location>
</feature>
<dbReference type="InterPro" id="IPR032466">
    <property type="entry name" value="Metal_Hydrolase"/>
</dbReference>
<dbReference type="InterPro" id="IPR011059">
    <property type="entry name" value="Metal-dep_hydrolase_composite"/>
</dbReference>
<evidence type="ECO:0000256" key="8">
    <source>
        <dbReference type="PIRSR" id="PIRSR038994-3"/>
    </source>
</evidence>
<evidence type="ECO:0000256" key="6">
    <source>
        <dbReference type="PIRSR" id="PIRSR038994-1"/>
    </source>
</evidence>
<evidence type="ECO:0000313" key="10">
    <source>
        <dbReference type="EMBL" id="AKF28429.1"/>
    </source>
</evidence>
<name>A0A0F6SRR7_9CORY</name>
<feature type="domain" description="Amidohydrolase-related" evidence="9">
    <location>
        <begin position="60"/>
        <end position="377"/>
    </location>
</feature>
<dbReference type="Pfam" id="PF01979">
    <property type="entry name" value="Amidohydro_1"/>
    <property type="match status" value="1"/>
</dbReference>
<feature type="binding site" evidence="7">
    <location>
        <position position="146"/>
    </location>
    <ligand>
        <name>substrate</name>
    </ligand>
</feature>
<dbReference type="PANTHER" id="PTHR11113:SF14">
    <property type="entry name" value="N-ACETYLGLUCOSAMINE-6-PHOSPHATE DEACETYLASE"/>
    <property type="match status" value="1"/>
</dbReference>
<dbReference type="Gene3D" id="3.20.20.140">
    <property type="entry name" value="Metal-dependent hydrolases"/>
    <property type="match status" value="1"/>
</dbReference>
<gene>
    <name evidence="10" type="ORF">YH66_13310</name>
</gene>
<feature type="binding site" evidence="7">
    <location>
        <begin position="318"/>
        <end position="320"/>
    </location>
    <ligand>
        <name>substrate</name>
    </ligand>
</feature>
<dbReference type="HOGENOM" id="CLU_032482_1_2_11"/>
<dbReference type="SUPFAM" id="SSF51556">
    <property type="entry name" value="Metallo-dependent hydrolases"/>
    <property type="match status" value="1"/>
</dbReference>
<dbReference type="GO" id="GO:0008448">
    <property type="term" value="F:N-acetylglucosamine-6-phosphate deacetylase activity"/>
    <property type="evidence" value="ECO:0007669"/>
    <property type="project" value="InterPro"/>
</dbReference>
<dbReference type="Gene3D" id="2.30.40.10">
    <property type="entry name" value="Urease, subunit C, domain 1"/>
    <property type="match status" value="1"/>
</dbReference>
<feature type="binding site" evidence="8">
    <location>
        <position position="135"/>
    </location>
    <ligand>
        <name>Zn(2+)</name>
        <dbReference type="ChEBI" id="CHEBI:29105"/>
    </ligand>
</feature>
<feature type="binding site" evidence="8">
    <location>
        <position position="227"/>
    </location>
    <ligand>
        <name>Zn(2+)</name>
        <dbReference type="ChEBI" id="CHEBI:29105"/>
    </ligand>
</feature>
<keyword evidence="2 8" id="KW-0479">Metal-binding</keyword>
<dbReference type="CDD" id="cd00854">
    <property type="entry name" value="NagA"/>
    <property type="match status" value="1"/>
</dbReference>
<dbReference type="AlphaFoldDB" id="A0A0F6SRR7"/>
<evidence type="ECO:0000256" key="4">
    <source>
        <dbReference type="ARBA" id="ARBA00023277"/>
    </source>
</evidence>
<keyword evidence="4 5" id="KW-0119">Carbohydrate metabolism</keyword>
<dbReference type="GO" id="GO:0046872">
    <property type="term" value="F:metal ion binding"/>
    <property type="evidence" value="ECO:0007669"/>
    <property type="project" value="UniProtKB-KW"/>
</dbReference>
<dbReference type="GO" id="GO:0006046">
    <property type="term" value="P:N-acetylglucosamine catabolic process"/>
    <property type="evidence" value="ECO:0007669"/>
    <property type="project" value="TreeGrafter"/>
</dbReference>
<dbReference type="PANTHER" id="PTHR11113">
    <property type="entry name" value="N-ACETYLGLUCOSAMINE-6-PHOSPHATE DEACETYLASE"/>
    <property type="match status" value="1"/>
</dbReference>
<comment type="similarity">
    <text evidence="1 5">Belongs to the metallo-dependent hydrolases superfamily. NagA family.</text>
</comment>
<evidence type="ECO:0000256" key="7">
    <source>
        <dbReference type="PIRSR" id="PIRSR038994-2"/>
    </source>
</evidence>
<keyword evidence="11" id="KW-1185">Reference proteome</keyword>
<feature type="binding site" evidence="7">
    <location>
        <begin position="230"/>
        <end position="231"/>
    </location>
    <ligand>
        <name>substrate</name>
    </ligand>
</feature>
<dbReference type="PATRIC" id="fig|92706.3.peg.2783"/>
<dbReference type="EMBL" id="CP011309">
    <property type="protein sequence ID" value="AKF28429.1"/>
    <property type="molecule type" value="Genomic_DNA"/>
</dbReference>
<dbReference type="InterPro" id="IPR006680">
    <property type="entry name" value="Amidohydro-rel"/>
</dbReference>
<sequence>MAEVVHYQENAGQAVKKIEGRIVTPHGVIDGFLQLENGIITELSGEPAPKNAGFHPELPTIVPGFIDLHNHGGNGGAFPTGTQDQARNAAQYHREHGTTVMLASMVSAPADALAAQVENLIRLCEEGLLCGIHLEGPFINACRCGAQNPDFIFPGNPTDLARVIHAGKGWIKSITVAPETDNLSELLDLCAAHHIIASFGHTDADFDTTTSAIALAKEKNVTVTATHLFNAMPPLHHRAPGSVGALLAAARAGDAYVELIADGVHLADGTVDLARSNNAFFITDAMEAAGMPDGEYILGILNVTVTDGVARLRDGGAIAGGTSTLASQFVHHVRRGMTLIDATLHTSTVAAKILGLGDHEIAKSNPANFVVFDSNGQVQKVHLGHQVL</sequence>
<evidence type="ECO:0000256" key="3">
    <source>
        <dbReference type="ARBA" id="ARBA00022801"/>
    </source>
</evidence>
<feature type="binding site" evidence="7">
    <location>
        <position position="238"/>
    </location>
    <ligand>
        <name>substrate</name>
    </ligand>
</feature>
<evidence type="ECO:0000256" key="1">
    <source>
        <dbReference type="ARBA" id="ARBA00010716"/>
    </source>
</evidence>
<keyword evidence="3 5" id="KW-0378">Hydrolase</keyword>